<dbReference type="InterPro" id="IPR015939">
    <property type="entry name" value="Fum_Rdtase/Succ_DH_flav-like_C"/>
</dbReference>
<dbReference type="GO" id="GO:0005886">
    <property type="term" value="C:plasma membrane"/>
    <property type="evidence" value="ECO:0007669"/>
    <property type="project" value="TreeGrafter"/>
</dbReference>
<evidence type="ECO:0000259" key="5">
    <source>
        <dbReference type="Pfam" id="PF00890"/>
    </source>
</evidence>
<dbReference type="EMBL" id="FAXN01000023">
    <property type="protein sequence ID" value="CUV65324.1"/>
    <property type="molecule type" value="Genomic_DNA"/>
</dbReference>
<protein>
    <submittedName>
        <fullName evidence="7">L-aspartate oxidase</fullName>
        <ecNumber evidence="7">1.4.3.16</ecNumber>
    </submittedName>
</protein>
<comment type="cofactor">
    <cofactor evidence="1">
        <name>FAD</name>
        <dbReference type="ChEBI" id="CHEBI:57692"/>
    </cofactor>
</comment>
<dbReference type="AlphaFoldDB" id="A0A0S4XMU9"/>
<dbReference type="Gene3D" id="1.20.58.100">
    <property type="entry name" value="Fumarate reductase/succinate dehydrogenase flavoprotein-like, C-terminal domain"/>
    <property type="match status" value="1"/>
</dbReference>
<dbReference type="InterPro" id="IPR027477">
    <property type="entry name" value="Succ_DH/fumarate_Rdtase_cat_sf"/>
</dbReference>
<evidence type="ECO:0000256" key="1">
    <source>
        <dbReference type="ARBA" id="ARBA00001974"/>
    </source>
</evidence>
<accession>A0A0S4XMU9</accession>
<keyword evidence="2" id="KW-0285">Flavoprotein</keyword>
<evidence type="ECO:0000256" key="2">
    <source>
        <dbReference type="ARBA" id="ARBA00022630"/>
    </source>
</evidence>
<proteinExistence type="predicted"/>
<dbReference type="GO" id="GO:0050660">
    <property type="term" value="F:flavin adenine dinucleotide binding"/>
    <property type="evidence" value="ECO:0007669"/>
    <property type="project" value="TreeGrafter"/>
</dbReference>
<dbReference type="PANTHER" id="PTHR11632:SF51">
    <property type="entry name" value="SUCCINATE DEHYDROGENASE [UBIQUINONE] FLAVOPROTEIN SUBUNIT, MITOCHONDRIAL"/>
    <property type="match status" value="1"/>
</dbReference>
<evidence type="ECO:0000259" key="6">
    <source>
        <dbReference type="Pfam" id="PF02910"/>
    </source>
</evidence>
<dbReference type="GO" id="GO:0008734">
    <property type="term" value="F:L-aspartate oxidase activity"/>
    <property type="evidence" value="ECO:0007669"/>
    <property type="project" value="UniProtKB-EC"/>
</dbReference>
<dbReference type="PIRSF" id="PIRSF000171">
    <property type="entry name" value="SDHA_APRA_LASPO"/>
    <property type="match status" value="1"/>
</dbReference>
<keyword evidence="3 7" id="KW-0560">Oxidoreductase</keyword>
<reference evidence="7" key="1">
    <citation type="submission" date="2015-11" db="EMBL/GenBank/DDBJ databases">
        <authorList>
            <person name="Zhang Y."/>
            <person name="Guo Z."/>
        </authorList>
    </citation>
    <scope>NUCLEOTIDE SEQUENCE</scope>
    <source>
        <strain evidence="7">BN30871</strain>
    </source>
</reference>
<feature type="active site" description="Proton acceptor" evidence="4">
    <location>
        <position position="267"/>
    </location>
</feature>
<dbReference type="PANTHER" id="PTHR11632">
    <property type="entry name" value="SUCCINATE DEHYDROGENASE 2 FLAVOPROTEIN SUBUNIT"/>
    <property type="match status" value="1"/>
</dbReference>
<dbReference type="PRINTS" id="PR00368">
    <property type="entry name" value="FADPNR"/>
</dbReference>
<dbReference type="GO" id="GO:0000104">
    <property type="term" value="F:succinate dehydrogenase activity"/>
    <property type="evidence" value="ECO:0007669"/>
    <property type="project" value="TreeGrafter"/>
</dbReference>
<dbReference type="SUPFAM" id="SSF56425">
    <property type="entry name" value="Succinate dehydrogenase/fumarate reductase flavoprotein, catalytic domain"/>
    <property type="match status" value="1"/>
</dbReference>
<feature type="domain" description="Fumarate reductase/succinate dehydrogenase flavoprotein-like C-terminal" evidence="6">
    <location>
        <begin position="423"/>
        <end position="517"/>
    </location>
</feature>
<feature type="domain" description="FAD-dependent oxidoreductase 2 FAD-binding" evidence="5">
    <location>
        <begin position="4"/>
        <end position="367"/>
    </location>
</feature>
<name>A0A0S4XMU9_9BACT</name>
<dbReference type="Pfam" id="PF00890">
    <property type="entry name" value="FAD_binding_2"/>
    <property type="match status" value="1"/>
</dbReference>
<dbReference type="SUPFAM" id="SSF51905">
    <property type="entry name" value="FAD/NAD(P)-binding domain"/>
    <property type="match status" value="1"/>
</dbReference>
<evidence type="ECO:0000256" key="3">
    <source>
        <dbReference type="ARBA" id="ARBA00023002"/>
    </source>
</evidence>
<sequence length="549" mass="60152">MIHDVIVIGGGIGGLMAAIEAKTPANRVALLTKGNLFKSNSALASGGINAVLNPYNTKDIQSHIDDTTKSAYGLGDKNNIKYMCNQAPSIIKKLTQYGVNFDKDESGNIAQRSFGGGSVRRTCFVGDTTGSQIIQTLIKKAKEVGVTFIVNNFVMNLTTYNGKISGVVALRRFDSSVVVYPAKSVVLAGGGYAGIYRGFSTNASDYTGDMLAIALRAGLRLVDMEFVQFHPTGFVATSYLVSEAARGEGGFLVNSDGDRFVNELDKRDVVARAINEQISLGKKVFIDLRHLSKELIEKKLPSLYKSAFLQAGIDLATELLPIKPVAHYTMGGIEADGVETDIKGLFVCGECASNGVHGANRLGGNSLLEGAVFGELAGKKALENSHKADFLPIDYSEVIKDIKLVDKIFDSETTKNFNAMRISLGKMMFLNVGIERNEDGLAKAFDYISYLRSEVPTLHCIHKERTNNVELISILELRNSIEISEAVILSALKRKESRGAHYRSDYNIDNQEYKKSIVIEELKRGILRAHFKENKFLYSIRKLFKQKAI</sequence>
<dbReference type="Pfam" id="PF02910">
    <property type="entry name" value="Succ_DH_flav_C"/>
    <property type="match status" value="1"/>
</dbReference>
<gene>
    <name evidence="7" type="ORF">BN3087_240063</name>
</gene>
<dbReference type="SUPFAM" id="SSF46977">
    <property type="entry name" value="Succinate dehydrogenase/fumarate reductase flavoprotein C-terminal domain"/>
    <property type="match status" value="1"/>
</dbReference>
<dbReference type="InterPro" id="IPR037099">
    <property type="entry name" value="Fum_R/Succ_DH_flav-like_C_sf"/>
</dbReference>
<dbReference type="GO" id="GO:0009055">
    <property type="term" value="F:electron transfer activity"/>
    <property type="evidence" value="ECO:0007669"/>
    <property type="project" value="TreeGrafter"/>
</dbReference>
<dbReference type="EC" id="1.4.3.16" evidence="7"/>
<dbReference type="InterPro" id="IPR030664">
    <property type="entry name" value="SdhA/FrdA/AprA"/>
</dbReference>
<dbReference type="Gene3D" id="3.90.700.10">
    <property type="entry name" value="Succinate dehydrogenase/fumarate reductase flavoprotein, catalytic domain"/>
    <property type="match status" value="1"/>
</dbReference>
<dbReference type="Gene3D" id="3.50.50.60">
    <property type="entry name" value="FAD/NAD(P)-binding domain"/>
    <property type="match status" value="1"/>
</dbReference>
<evidence type="ECO:0000256" key="4">
    <source>
        <dbReference type="PIRSR" id="PIRSR000171-1"/>
    </source>
</evidence>
<organism evidence="7">
    <name type="scientific">Sulfurovum sp. enrichment culture clone C5</name>
    <dbReference type="NCBI Taxonomy" id="497650"/>
    <lineage>
        <taxon>Bacteria</taxon>
        <taxon>Pseudomonadati</taxon>
        <taxon>Campylobacterota</taxon>
        <taxon>Epsilonproteobacteria</taxon>
        <taxon>Campylobacterales</taxon>
        <taxon>Sulfurovaceae</taxon>
        <taxon>Sulfurovum</taxon>
        <taxon>environmental samples</taxon>
    </lineage>
</organism>
<evidence type="ECO:0000313" key="7">
    <source>
        <dbReference type="EMBL" id="CUV65324.1"/>
    </source>
</evidence>
<dbReference type="GO" id="GO:0009061">
    <property type="term" value="P:anaerobic respiration"/>
    <property type="evidence" value="ECO:0007669"/>
    <property type="project" value="TreeGrafter"/>
</dbReference>
<dbReference type="InterPro" id="IPR003953">
    <property type="entry name" value="FAD-dep_OxRdtase_2_FAD-bd"/>
</dbReference>
<dbReference type="InterPro" id="IPR036188">
    <property type="entry name" value="FAD/NAD-bd_sf"/>
</dbReference>